<reference evidence="2" key="1">
    <citation type="submission" date="2021-10" db="EMBL/GenBank/DDBJ databases">
        <title>Anaerobic single-cell dispensing facilitates the cultivation of human gut bacteria.</title>
        <authorList>
            <person name="Afrizal A."/>
        </authorList>
    </citation>
    <scope>NUCLEOTIDE SEQUENCE</scope>
    <source>
        <strain evidence="2">CLA-AA-H204</strain>
    </source>
</reference>
<evidence type="ECO:0000313" key="3">
    <source>
        <dbReference type="Proteomes" id="UP001198893"/>
    </source>
</evidence>
<feature type="transmembrane region" description="Helical" evidence="1">
    <location>
        <begin position="52"/>
        <end position="74"/>
    </location>
</feature>
<evidence type="ECO:0008006" key="4">
    <source>
        <dbReference type="Google" id="ProtNLM"/>
    </source>
</evidence>
<dbReference type="EMBL" id="JAJEQW010000010">
    <property type="protein sequence ID" value="MCC2242614.1"/>
    <property type="molecule type" value="Genomic_DNA"/>
</dbReference>
<keyword evidence="1" id="KW-0472">Membrane</keyword>
<gene>
    <name evidence="2" type="ORF">LKD47_09930</name>
</gene>
<organism evidence="2 3">
    <name type="scientific">Roseburia amylophila</name>
    <dbReference type="NCBI Taxonomy" id="2981794"/>
    <lineage>
        <taxon>Bacteria</taxon>
        <taxon>Bacillati</taxon>
        <taxon>Bacillota</taxon>
        <taxon>Clostridia</taxon>
        <taxon>Lachnospirales</taxon>
        <taxon>Lachnospiraceae</taxon>
        <taxon>Roseburia</taxon>
    </lineage>
</organism>
<name>A0AAW4WGY8_9FIRM</name>
<keyword evidence="1" id="KW-0812">Transmembrane</keyword>
<dbReference type="Proteomes" id="UP001198893">
    <property type="component" value="Unassembled WGS sequence"/>
</dbReference>
<dbReference type="RefSeq" id="WP_227710350.1">
    <property type="nucleotide sequence ID" value="NZ_JAJEQW010000010.1"/>
</dbReference>
<dbReference type="AlphaFoldDB" id="A0AAW4WGY8"/>
<feature type="transmembrane region" description="Helical" evidence="1">
    <location>
        <begin position="21"/>
        <end position="40"/>
    </location>
</feature>
<sequence length="118" mass="13907">MREKKRGFHPVRWIKELVKKIGTLNLILILVGAFFVWFNWQMLCIFRDYAAIPETYACAVIAATIGECGICGWIRTTKDKRQDRTWQKEDEAEAKKESGDYMEVPDMVNREMEDNRDE</sequence>
<comment type="caution">
    <text evidence="2">The sequence shown here is derived from an EMBL/GenBank/DDBJ whole genome shotgun (WGS) entry which is preliminary data.</text>
</comment>
<proteinExistence type="predicted"/>
<accession>A0AAW4WGY8</accession>
<evidence type="ECO:0000313" key="2">
    <source>
        <dbReference type="EMBL" id="MCC2242614.1"/>
    </source>
</evidence>
<protein>
    <recommendedName>
        <fullName evidence="4">DUF2892 domain-containing protein</fullName>
    </recommendedName>
</protein>
<keyword evidence="1" id="KW-1133">Transmembrane helix</keyword>
<evidence type="ECO:0000256" key="1">
    <source>
        <dbReference type="SAM" id="Phobius"/>
    </source>
</evidence>